<dbReference type="PIRSF" id="PIRSF036289">
    <property type="entry name" value="Glycosyl_hydrolase_malt_phosph"/>
    <property type="match status" value="1"/>
</dbReference>
<sequence length="793" mass="91357">MNEWKLIFDNWDIKNQQAREAICTLGNGYWATRGACEEATQDHGHYPGTYIAGVYDRCERIIAGETVSHETIVNWPNWLYLTYAMDNGQWFSMDQVQVHIYRQELDLQRGVLSRYIQFTEPKGRETILQSIRMVHMEHPHIAALQWTIIPLNWAGRLHVRSALDSMISNGNVERYREMNAKHFRLLDSGFHQQGWLYAVTETLQSHIRLAQGLRTQVSGGNLLLQRNLQEMDMTIEEFVLDIQEQTPLQVDKTVALYHSRDRGISEPLEAVHHSLASAGSFEQLLRSHQKAWERIWDMTDIRIQNRPEDQLMLRLHLFHLLQTASPHLTDLDASLPARGLTGEMYQGHIFWDDVFALPFLIMRVPRVARAMLLYRSRRQQQAGAQAQQHGLQGIRFPWRSGSDGSEQTPRFQWNPYSHHWIEDHTHLQCHQNAAIVYQIWKYYQATADLEFLQSHGGLLTLQIARFWSSLATLDAMSGQYHIRGVMGPDEFHTGYPDSPTPGLQDNAYTNVMAVWTLQCARQVLQILPDYSRQQLMEILSIDHTDLEHWENITRQMFVPYHEDDLISQFAGYEKLHELDVNAYQARYKDIRRIDQILEAEGDAVNRYKISKQPDVLMLCYLLTVTELESIFSNLGYPFSLKLLQKNIAYYQQRTTHGSTLSRVVFGWIHARSDRSGSWNCLAEALGQDVHDIQGGSTGEGIHLGAMAGTIDLMQRCYGGIDCENNVLTVNPRLPETLEGLAMKVQFRQHHIKVQISPKSLRLDVSAGPSFPLVINVRGTRHVFGTPTQQDFPL</sequence>
<keyword evidence="3" id="KW-0808">Transferase</keyword>
<evidence type="ECO:0000256" key="2">
    <source>
        <dbReference type="ARBA" id="ARBA00022676"/>
    </source>
</evidence>
<feature type="domain" description="Glycoside hydrolase family 65 central catalytic" evidence="6">
    <location>
        <begin position="314"/>
        <end position="710"/>
    </location>
</feature>
<dbReference type="SUPFAM" id="SSF48208">
    <property type="entry name" value="Six-hairpin glycosidases"/>
    <property type="match status" value="1"/>
</dbReference>
<reference evidence="9 10" key="1">
    <citation type="submission" date="2023-01" db="EMBL/GenBank/DDBJ databases">
        <title>Cultivation and genomic characterization of new, ubiquitous marine nitrite-oxidizing bacteria from the Nitrospirales.</title>
        <authorList>
            <person name="Mueller A.J."/>
            <person name="Daebeler A."/>
            <person name="Herbold C.W."/>
            <person name="Kirkegaard R.H."/>
            <person name="Daims H."/>
        </authorList>
    </citation>
    <scope>NUCLEOTIDE SEQUENCE [LARGE SCALE GENOMIC DNA]</scope>
    <source>
        <strain evidence="9 10">VA</strain>
    </source>
</reference>
<evidence type="ECO:0000256" key="4">
    <source>
        <dbReference type="PIRSR" id="PIRSR036289-50"/>
    </source>
</evidence>
<keyword evidence="10" id="KW-1185">Reference proteome</keyword>
<dbReference type="PANTHER" id="PTHR11051:SF8">
    <property type="entry name" value="PROTEIN-GLUCOSYLGALACTOSYLHYDROXYLYSINE GLUCOSIDASE"/>
    <property type="match status" value="1"/>
</dbReference>
<dbReference type="InterPro" id="IPR017045">
    <property type="entry name" value="Malt_Pase/Glycosyl_Hdrlase"/>
</dbReference>
<dbReference type="Gene3D" id="2.60.420.10">
    <property type="entry name" value="Maltose phosphorylase, domain 3"/>
    <property type="match status" value="1"/>
</dbReference>
<gene>
    <name evidence="9" type="ORF">PP769_11675</name>
</gene>
<proteinExistence type="inferred from homology"/>
<dbReference type="Proteomes" id="UP001302719">
    <property type="component" value="Chromosome"/>
</dbReference>
<dbReference type="GO" id="GO:0004553">
    <property type="term" value="F:hydrolase activity, hydrolyzing O-glycosyl compounds"/>
    <property type="evidence" value="ECO:0007669"/>
    <property type="project" value="TreeGrafter"/>
</dbReference>
<evidence type="ECO:0000256" key="1">
    <source>
        <dbReference type="ARBA" id="ARBA00006768"/>
    </source>
</evidence>
<dbReference type="KEGG" id="nall:PP769_11675"/>
<feature type="binding site" evidence="5">
    <location>
        <begin position="351"/>
        <end position="352"/>
    </location>
    <ligand>
        <name>substrate</name>
    </ligand>
</feature>
<dbReference type="InterPro" id="IPR011013">
    <property type="entry name" value="Gal_mutarotase_sf_dom"/>
</dbReference>
<evidence type="ECO:0000256" key="3">
    <source>
        <dbReference type="ARBA" id="ARBA00022679"/>
    </source>
</evidence>
<evidence type="ECO:0000313" key="9">
    <source>
        <dbReference type="EMBL" id="WNM56636.1"/>
    </source>
</evidence>
<keyword evidence="9" id="KW-0378">Hydrolase</keyword>
<dbReference type="GO" id="GO:0005975">
    <property type="term" value="P:carbohydrate metabolic process"/>
    <property type="evidence" value="ECO:0007669"/>
    <property type="project" value="InterPro"/>
</dbReference>
<accession>A0AA96GF70</accession>
<dbReference type="InterPro" id="IPR008928">
    <property type="entry name" value="6-hairpin_glycosidase_sf"/>
</dbReference>
<dbReference type="SUPFAM" id="SSF74650">
    <property type="entry name" value="Galactose mutarotase-like"/>
    <property type="match status" value="1"/>
</dbReference>
<dbReference type="GO" id="GO:0016757">
    <property type="term" value="F:glycosyltransferase activity"/>
    <property type="evidence" value="ECO:0007669"/>
    <property type="project" value="UniProtKB-KW"/>
</dbReference>
<feature type="active site" description="Proton donor" evidence="4">
    <location>
        <position position="490"/>
    </location>
</feature>
<dbReference type="GO" id="GO:0030246">
    <property type="term" value="F:carbohydrate binding"/>
    <property type="evidence" value="ECO:0007669"/>
    <property type="project" value="InterPro"/>
</dbReference>
<dbReference type="FunFam" id="1.50.10.10:FF:000053">
    <property type="entry name" value="Putative glycosyl hydrolase"/>
    <property type="match status" value="1"/>
</dbReference>
<feature type="domain" description="Glycoside hydrolase family 65 N-terminal" evidence="8">
    <location>
        <begin position="9"/>
        <end position="260"/>
    </location>
</feature>
<dbReference type="Gene3D" id="1.50.10.10">
    <property type="match status" value="1"/>
</dbReference>
<dbReference type="InterPro" id="IPR037018">
    <property type="entry name" value="GH65_N"/>
</dbReference>
<dbReference type="AlphaFoldDB" id="A0AA96GF70"/>
<comment type="similarity">
    <text evidence="1">Belongs to the glycosyl hydrolase 65 family.</text>
</comment>
<dbReference type="InterPro" id="IPR005194">
    <property type="entry name" value="Glyco_hydro_65_C"/>
</dbReference>
<dbReference type="InterPro" id="IPR012341">
    <property type="entry name" value="6hp_glycosidase-like_sf"/>
</dbReference>
<keyword evidence="2" id="KW-0328">Glycosyltransferase</keyword>
<dbReference type="Pfam" id="PF03636">
    <property type="entry name" value="Glyco_hydro_65N"/>
    <property type="match status" value="1"/>
</dbReference>
<dbReference type="InterPro" id="IPR005195">
    <property type="entry name" value="Glyco_hydro_65_M"/>
</dbReference>
<dbReference type="Pfam" id="PF03633">
    <property type="entry name" value="Glyco_hydro_65C"/>
    <property type="match status" value="1"/>
</dbReference>
<evidence type="ECO:0000259" key="7">
    <source>
        <dbReference type="Pfam" id="PF03633"/>
    </source>
</evidence>
<dbReference type="Pfam" id="PF03632">
    <property type="entry name" value="Glyco_hydro_65m"/>
    <property type="match status" value="1"/>
</dbReference>
<dbReference type="Gene3D" id="2.70.98.40">
    <property type="entry name" value="Glycoside hydrolase, family 65, N-terminal domain"/>
    <property type="match status" value="1"/>
</dbReference>
<name>A0AA96GF70_9BACT</name>
<dbReference type="RefSeq" id="WP_312640236.1">
    <property type="nucleotide sequence ID" value="NZ_CP116967.1"/>
</dbReference>
<evidence type="ECO:0000256" key="5">
    <source>
        <dbReference type="PIRSR" id="PIRSR036289-51"/>
    </source>
</evidence>
<evidence type="ECO:0000313" key="10">
    <source>
        <dbReference type="Proteomes" id="UP001302719"/>
    </source>
</evidence>
<feature type="binding site" evidence="5">
    <location>
        <begin position="611"/>
        <end position="612"/>
    </location>
    <ligand>
        <name>substrate</name>
    </ligand>
</feature>
<dbReference type="PANTHER" id="PTHR11051">
    <property type="entry name" value="GLYCOSYL HYDROLASE-RELATED"/>
    <property type="match status" value="1"/>
</dbReference>
<dbReference type="EMBL" id="CP116967">
    <property type="protein sequence ID" value="WNM56636.1"/>
    <property type="molecule type" value="Genomic_DNA"/>
</dbReference>
<evidence type="ECO:0000259" key="8">
    <source>
        <dbReference type="Pfam" id="PF03636"/>
    </source>
</evidence>
<feature type="domain" description="Glycoside hydrolase family 65 C-terminal" evidence="7">
    <location>
        <begin position="723"/>
        <end position="781"/>
    </location>
</feature>
<protein>
    <submittedName>
        <fullName evidence="9">Glycosyl hydrolase family 65 protein</fullName>
    </submittedName>
</protein>
<evidence type="ECO:0000259" key="6">
    <source>
        <dbReference type="Pfam" id="PF03632"/>
    </source>
</evidence>
<dbReference type="InterPro" id="IPR005196">
    <property type="entry name" value="Glyco_hydro_65_N"/>
</dbReference>
<organism evidence="9 10">
    <name type="scientific">Candidatus Nitrospira allomarina</name>
    <dbReference type="NCBI Taxonomy" id="3020900"/>
    <lineage>
        <taxon>Bacteria</taxon>
        <taxon>Pseudomonadati</taxon>
        <taxon>Nitrospirota</taxon>
        <taxon>Nitrospiria</taxon>
        <taxon>Nitrospirales</taxon>
        <taxon>Nitrospiraceae</taxon>
        <taxon>Nitrospira</taxon>
    </lineage>
</organism>